<sequence>MPPFNPSLPEDLIAQFKSDPKWKDSTIFTKDFETFRTDALKRSKDRCSFEMEVALVGCDLASRRSDLERNLEKFRPGDGKTFLHLALKHADVPLAYEIIRIGIDINFKDTEGVTPLFYALEHLLALHEVYKAVTQPGFRKPTKSAPQSIRTALDPDNIKTRMGDISKIAILIIEQHANVDAGAFGYTPISLAAQAQQWDLVRLLLRHGARHSQSQISSTADRIRLSSIMNEVKASSPRPAQPCPCWSGKLLSECHDSSRQPYPDHFLCGCVFVDNG</sequence>
<reference evidence="4 5" key="1">
    <citation type="submission" date="2024-01" db="EMBL/GenBank/DDBJ databases">
        <title>A draft genome for the cacao thread blight pathogen Marasmiellus scandens.</title>
        <authorList>
            <person name="Baruah I.K."/>
            <person name="Leung J."/>
            <person name="Bukari Y."/>
            <person name="Amoako-Attah I."/>
            <person name="Meinhardt L.W."/>
            <person name="Bailey B.A."/>
            <person name="Cohen S.P."/>
        </authorList>
    </citation>
    <scope>NUCLEOTIDE SEQUENCE [LARGE SCALE GENOMIC DNA]</scope>
    <source>
        <strain evidence="4 5">GH-19</strain>
    </source>
</reference>
<protein>
    <submittedName>
        <fullName evidence="4">Uncharacterized protein</fullName>
    </submittedName>
</protein>
<organism evidence="4 5">
    <name type="scientific">Marasmiellus scandens</name>
    <dbReference type="NCBI Taxonomy" id="2682957"/>
    <lineage>
        <taxon>Eukaryota</taxon>
        <taxon>Fungi</taxon>
        <taxon>Dikarya</taxon>
        <taxon>Basidiomycota</taxon>
        <taxon>Agaricomycotina</taxon>
        <taxon>Agaricomycetes</taxon>
        <taxon>Agaricomycetidae</taxon>
        <taxon>Agaricales</taxon>
        <taxon>Marasmiineae</taxon>
        <taxon>Omphalotaceae</taxon>
        <taxon>Marasmiellus</taxon>
    </lineage>
</organism>
<keyword evidence="5" id="KW-1185">Reference proteome</keyword>
<keyword evidence="1" id="KW-0677">Repeat</keyword>
<dbReference type="PROSITE" id="PS50088">
    <property type="entry name" value="ANK_REPEAT"/>
    <property type="match status" value="2"/>
</dbReference>
<keyword evidence="2 3" id="KW-0040">ANK repeat</keyword>
<proteinExistence type="predicted"/>
<dbReference type="InterPro" id="IPR002110">
    <property type="entry name" value="Ankyrin_rpt"/>
</dbReference>
<dbReference type="Pfam" id="PF00023">
    <property type="entry name" value="Ank"/>
    <property type="match status" value="1"/>
</dbReference>
<dbReference type="PANTHER" id="PTHR24198">
    <property type="entry name" value="ANKYRIN REPEAT AND PROTEIN KINASE DOMAIN-CONTAINING PROTEIN"/>
    <property type="match status" value="1"/>
</dbReference>
<dbReference type="SMART" id="SM00248">
    <property type="entry name" value="ANK"/>
    <property type="match status" value="2"/>
</dbReference>
<dbReference type="InterPro" id="IPR036770">
    <property type="entry name" value="Ankyrin_rpt-contain_sf"/>
</dbReference>
<feature type="repeat" description="ANK" evidence="3">
    <location>
        <begin position="184"/>
        <end position="209"/>
    </location>
</feature>
<dbReference type="PROSITE" id="PS50297">
    <property type="entry name" value="ANK_REP_REGION"/>
    <property type="match status" value="2"/>
</dbReference>
<evidence type="ECO:0000313" key="5">
    <source>
        <dbReference type="Proteomes" id="UP001498398"/>
    </source>
</evidence>
<comment type="caution">
    <text evidence="4">The sequence shown here is derived from an EMBL/GenBank/DDBJ whole genome shotgun (WGS) entry which is preliminary data.</text>
</comment>
<evidence type="ECO:0000256" key="1">
    <source>
        <dbReference type="ARBA" id="ARBA00022737"/>
    </source>
</evidence>
<dbReference type="Proteomes" id="UP001498398">
    <property type="component" value="Unassembled WGS sequence"/>
</dbReference>
<accession>A0ABR1JS87</accession>
<evidence type="ECO:0000313" key="4">
    <source>
        <dbReference type="EMBL" id="KAK7465258.1"/>
    </source>
</evidence>
<evidence type="ECO:0000256" key="3">
    <source>
        <dbReference type="PROSITE-ProRule" id="PRU00023"/>
    </source>
</evidence>
<dbReference type="SUPFAM" id="SSF48403">
    <property type="entry name" value="Ankyrin repeat"/>
    <property type="match status" value="1"/>
</dbReference>
<gene>
    <name evidence="4" type="ORF">VKT23_005237</name>
</gene>
<dbReference type="EMBL" id="JBANRG010000006">
    <property type="protein sequence ID" value="KAK7465258.1"/>
    <property type="molecule type" value="Genomic_DNA"/>
</dbReference>
<evidence type="ECO:0000256" key="2">
    <source>
        <dbReference type="ARBA" id="ARBA00023043"/>
    </source>
</evidence>
<dbReference type="Gene3D" id="1.25.40.20">
    <property type="entry name" value="Ankyrin repeat-containing domain"/>
    <property type="match status" value="1"/>
</dbReference>
<feature type="repeat" description="ANK" evidence="3">
    <location>
        <begin position="78"/>
        <end position="110"/>
    </location>
</feature>
<dbReference type="PANTHER" id="PTHR24198:SF165">
    <property type="entry name" value="ANKYRIN REPEAT-CONTAINING PROTEIN-RELATED"/>
    <property type="match status" value="1"/>
</dbReference>
<name>A0ABR1JS87_9AGAR</name>